<dbReference type="FunCoup" id="C5DG46">
    <property type="interactions" value="135"/>
</dbReference>
<organism evidence="2 3">
    <name type="scientific">Lachancea thermotolerans (strain ATCC 56472 / CBS 6340 / NRRL Y-8284)</name>
    <name type="common">Yeast</name>
    <name type="synonym">Kluyveromyces thermotolerans</name>
    <dbReference type="NCBI Taxonomy" id="559295"/>
    <lineage>
        <taxon>Eukaryota</taxon>
        <taxon>Fungi</taxon>
        <taxon>Dikarya</taxon>
        <taxon>Ascomycota</taxon>
        <taxon>Saccharomycotina</taxon>
        <taxon>Saccharomycetes</taxon>
        <taxon>Saccharomycetales</taxon>
        <taxon>Saccharomycetaceae</taxon>
        <taxon>Lachancea</taxon>
    </lineage>
</organism>
<sequence>MITPQSTFKSLSKPLKVTGGGNFTAILLENGELYVAGECTLVSREKTAGWCQIEGLFRDVACGWSHIIAVTCEQEVVTAGIGVKGELGLGSKNKTNQFERVLAVQSPGAQVFACFYNTYVQDGGKLYGWGSNTKCQVLSPKSKAVSCPALVYEGKISNVCVGKNSVCFVGDGLIRAQGAIAKYLPQMRSEPVLGEKLELRSMWTSITAFDHRNFRFFGPAGQMQDAITFCKQPPAYAVSCWGTGSEHGVMCCEDRVYCWGWGEHGNCGPTNATTAASLTSGINDQSNTKSGVNMVYITSHQEEVVSCFGGCATTWICIKKTGA</sequence>
<evidence type="ECO:0000313" key="2">
    <source>
        <dbReference type="EMBL" id="CAR22388.1"/>
    </source>
</evidence>
<dbReference type="SUPFAM" id="SSF50985">
    <property type="entry name" value="RCC1/BLIP-II"/>
    <property type="match status" value="1"/>
</dbReference>
<gene>
    <name evidence="2" type="ordered locus">KLTH0D02332g</name>
</gene>
<dbReference type="OMA" id="GWGANTK"/>
<reference evidence="2 3" key="1">
    <citation type="journal article" date="2009" name="Genome Res.">
        <title>Comparative genomics of protoploid Saccharomycetaceae.</title>
        <authorList>
            <consortium name="The Genolevures Consortium"/>
            <person name="Souciet J.-L."/>
            <person name="Dujon B."/>
            <person name="Gaillardin C."/>
            <person name="Johnston M."/>
            <person name="Baret P.V."/>
            <person name="Cliften P."/>
            <person name="Sherman D.J."/>
            <person name="Weissenbach J."/>
            <person name="Westhof E."/>
            <person name="Wincker P."/>
            <person name="Jubin C."/>
            <person name="Poulain J."/>
            <person name="Barbe V."/>
            <person name="Segurens B."/>
            <person name="Artiguenave F."/>
            <person name="Anthouard V."/>
            <person name="Vacherie B."/>
            <person name="Val M.-E."/>
            <person name="Fulton R.S."/>
            <person name="Minx P."/>
            <person name="Wilson R."/>
            <person name="Durrens P."/>
            <person name="Jean G."/>
            <person name="Marck C."/>
            <person name="Martin T."/>
            <person name="Nikolski M."/>
            <person name="Rolland T."/>
            <person name="Seret M.-L."/>
            <person name="Casaregola S."/>
            <person name="Despons L."/>
            <person name="Fairhead C."/>
            <person name="Fischer G."/>
            <person name="Lafontaine I."/>
            <person name="Leh V."/>
            <person name="Lemaire M."/>
            <person name="de Montigny J."/>
            <person name="Neuveglise C."/>
            <person name="Thierry A."/>
            <person name="Blanc-Lenfle I."/>
            <person name="Bleykasten C."/>
            <person name="Diffels J."/>
            <person name="Fritsch E."/>
            <person name="Frangeul L."/>
            <person name="Goeffon A."/>
            <person name="Jauniaux N."/>
            <person name="Kachouri-Lafond R."/>
            <person name="Payen C."/>
            <person name="Potier S."/>
            <person name="Pribylova L."/>
            <person name="Ozanne C."/>
            <person name="Richard G.-F."/>
            <person name="Sacerdot C."/>
            <person name="Straub M.-L."/>
            <person name="Talla E."/>
        </authorList>
    </citation>
    <scope>NUCLEOTIDE SEQUENCE [LARGE SCALE GENOMIC DNA]</scope>
    <source>
        <strain evidence="3">ATCC 56472 / CBS 6340 / NRRL Y-8284</strain>
    </source>
</reference>
<keyword evidence="3" id="KW-1185">Reference proteome</keyword>
<dbReference type="GeneID" id="8295046"/>
<evidence type="ECO:0000256" key="1">
    <source>
        <dbReference type="ARBA" id="ARBA00022737"/>
    </source>
</evidence>
<dbReference type="KEGG" id="lth:KLTH0D02332g"/>
<dbReference type="eggNOG" id="KOG1426">
    <property type="taxonomic scope" value="Eukaryota"/>
</dbReference>
<dbReference type="PANTHER" id="PTHR22870">
    <property type="entry name" value="REGULATOR OF CHROMOSOME CONDENSATION"/>
    <property type="match status" value="1"/>
</dbReference>
<proteinExistence type="predicted"/>
<dbReference type="Gene3D" id="2.130.10.30">
    <property type="entry name" value="Regulator of chromosome condensation 1/beta-lactamase-inhibitor protein II"/>
    <property type="match status" value="1"/>
</dbReference>
<accession>C5DG46</accession>
<dbReference type="STRING" id="559295.C5DG46"/>
<name>C5DG46_LACTC</name>
<dbReference type="AlphaFoldDB" id="C5DG46"/>
<dbReference type="HOGENOM" id="CLU_005210_0_0_1"/>
<evidence type="ECO:0000313" key="3">
    <source>
        <dbReference type="Proteomes" id="UP000002036"/>
    </source>
</evidence>
<dbReference type="PANTHER" id="PTHR22870:SF155">
    <property type="entry name" value="E3 UBIQUITIN-PROTEIN LIGASE HERC1-RELATED"/>
    <property type="match status" value="1"/>
</dbReference>
<protein>
    <submittedName>
        <fullName evidence="2">KLTH0D02332p</fullName>
    </submittedName>
</protein>
<dbReference type="InterPro" id="IPR051210">
    <property type="entry name" value="Ub_ligase/GEF_domain"/>
</dbReference>
<dbReference type="InParanoid" id="C5DG46"/>
<keyword evidence="1" id="KW-0677">Repeat</keyword>
<dbReference type="OrthoDB" id="5370059at2759"/>
<dbReference type="Proteomes" id="UP000002036">
    <property type="component" value="Chromosome D"/>
</dbReference>
<dbReference type="InterPro" id="IPR009091">
    <property type="entry name" value="RCC1/BLIP-II"/>
</dbReference>
<dbReference type="RefSeq" id="XP_002552826.1">
    <property type="nucleotide sequence ID" value="XM_002552780.1"/>
</dbReference>
<dbReference type="EMBL" id="CU928168">
    <property type="protein sequence ID" value="CAR22388.1"/>
    <property type="molecule type" value="Genomic_DNA"/>
</dbReference>